<comment type="similarity">
    <text evidence="12">Belongs to the OXA1/ALB3/YidC family. Type 2 subfamily.</text>
</comment>
<evidence type="ECO:0000256" key="8">
    <source>
        <dbReference type="ARBA" id="ARBA00023136"/>
    </source>
</evidence>
<dbReference type="InterPro" id="IPR023060">
    <property type="entry name" value="YidC/YidC1/YidC2_Firmicutes"/>
</dbReference>
<dbReference type="PROSITE" id="PS51257">
    <property type="entry name" value="PROKAR_LIPOPROTEIN"/>
    <property type="match status" value="1"/>
</dbReference>
<dbReference type="InterPro" id="IPR028055">
    <property type="entry name" value="YidC/Oxa/ALB_C"/>
</dbReference>
<evidence type="ECO:0000256" key="9">
    <source>
        <dbReference type="ARBA" id="ARBA00023139"/>
    </source>
</evidence>
<dbReference type="PANTHER" id="PTHR12428:SF65">
    <property type="entry name" value="CYTOCHROME C OXIDASE ASSEMBLY PROTEIN COX18, MITOCHONDRIAL"/>
    <property type="match status" value="1"/>
</dbReference>
<feature type="transmembrane region" description="Helical" evidence="12">
    <location>
        <begin position="172"/>
        <end position="192"/>
    </location>
</feature>
<protein>
    <recommendedName>
        <fullName evidence="12">Membrane protein insertase YidC</fullName>
    </recommendedName>
    <alternativeName>
        <fullName evidence="12">Foldase YidC</fullName>
    </alternativeName>
    <alternativeName>
        <fullName evidence="12">Membrane integrase YidC</fullName>
    </alternativeName>
    <alternativeName>
        <fullName evidence="12">Membrane protein YidC</fullName>
    </alternativeName>
</protein>
<evidence type="ECO:0000256" key="3">
    <source>
        <dbReference type="ARBA" id="ARBA00022475"/>
    </source>
</evidence>
<evidence type="ECO:0000256" key="11">
    <source>
        <dbReference type="ARBA" id="ARBA00023288"/>
    </source>
</evidence>
<keyword evidence="6 12" id="KW-0653">Protein transport</keyword>
<organism evidence="14 15">
    <name type="scientific">Oceanobacillus picturae</name>
    <dbReference type="NCBI Taxonomy" id="171693"/>
    <lineage>
        <taxon>Bacteria</taxon>
        <taxon>Bacillati</taxon>
        <taxon>Bacillota</taxon>
        <taxon>Bacilli</taxon>
        <taxon>Bacillales</taxon>
        <taxon>Bacillaceae</taxon>
        <taxon>Oceanobacillus</taxon>
    </lineage>
</organism>
<dbReference type="GO" id="GO:0015031">
    <property type="term" value="P:protein transport"/>
    <property type="evidence" value="ECO:0007669"/>
    <property type="project" value="UniProtKB-KW"/>
</dbReference>
<dbReference type="PANTHER" id="PTHR12428">
    <property type="entry name" value="OXA1"/>
    <property type="match status" value="1"/>
</dbReference>
<evidence type="ECO:0000256" key="4">
    <source>
        <dbReference type="ARBA" id="ARBA00022692"/>
    </source>
</evidence>
<keyword evidence="2 12" id="KW-0813">Transport</keyword>
<keyword evidence="5 12" id="KW-0732">Signal</keyword>
<dbReference type="NCBIfam" id="TIGR03592">
    <property type="entry name" value="yidC_oxa1_cterm"/>
    <property type="match status" value="1"/>
</dbReference>
<evidence type="ECO:0000313" key="15">
    <source>
        <dbReference type="Proteomes" id="UP000052946"/>
    </source>
</evidence>
<evidence type="ECO:0000256" key="5">
    <source>
        <dbReference type="ARBA" id="ARBA00022729"/>
    </source>
</evidence>
<dbReference type="GO" id="GO:0005886">
    <property type="term" value="C:plasma membrane"/>
    <property type="evidence" value="ECO:0007669"/>
    <property type="project" value="UniProtKB-SubCell"/>
</dbReference>
<comment type="subcellular location">
    <subcellularLocation>
        <location evidence="1 12">Cell membrane</location>
        <topology evidence="1 12">Multi-pass membrane protein</topology>
    </subcellularLocation>
</comment>
<name>A0A0U9HF56_9BACI</name>
<sequence length="255" mass="28770">MEKQSVFTPIKKYSFIGVILLIFLAGCQGNGNGESTGWFQHYLVETFSSIIKGTANFLGDNYGLSIILITLLVRLLIMPFMLKQMKKSAEMKKHMDVVKPEMDELKKKYSDKKDVDSQKKMQQEMMQLYQKHGINPLASLAGCLPLLIQMPVLLGFYYAIRQTPEIATHSFLWFNLGQTDLLLTAIAVAIYFLQAKVSQINMAPEMKKQMAIMGYLSPIMIGIFSFNSPAALPLYWSVGGAFLIIQTIIAKKKYS</sequence>
<dbReference type="Pfam" id="PF02096">
    <property type="entry name" value="60KD_IMP"/>
    <property type="match status" value="1"/>
</dbReference>
<keyword evidence="8 12" id="KW-0472">Membrane</keyword>
<gene>
    <name evidence="12" type="primary">yidC</name>
    <name evidence="14" type="ORF">OPHB3_1553</name>
</gene>
<dbReference type="AlphaFoldDB" id="A0A0U9HF56"/>
<dbReference type="RefSeq" id="WP_058949929.1">
    <property type="nucleotide sequence ID" value="NZ_BBXV01000017.1"/>
</dbReference>
<keyword evidence="4 12" id="KW-0812">Transmembrane</keyword>
<evidence type="ECO:0000256" key="12">
    <source>
        <dbReference type="HAMAP-Rule" id="MF_01811"/>
    </source>
</evidence>
<dbReference type="InterPro" id="IPR001708">
    <property type="entry name" value="YidC/ALB3/OXA1/COX18"/>
</dbReference>
<keyword evidence="7 12" id="KW-1133">Transmembrane helix</keyword>
<evidence type="ECO:0000259" key="13">
    <source>
        <dbReference type="Pfam" id="PF02096"/>
    </source>
</evidence>
<reference evidence="15" key="1">
    <citation type="submission" date="2015-07" db="EMBL/GenBank/DDBJ databases">
        <title>Draft Genome Sequence of Oceanobacillus picturae Heshi-B3 that Was Isolated from Fermented Rice Bran with Aging Salted Mackerel, Which Was Named Heshiko as Traditional Fermented Seafood in Japan.</title>
        <authorList>
            <person name="Akuzawa S."/>
            <person name="Nakagawa J."/>
            <person name="Kanekatsu T."/>
            <person name="Kanesaki Y."/>
            <person name="Suzuki T."/>
        </authorList>
    </citation>
    <scope>NUCLEOTIDE SEQUENCE [LARGE SCALE GENOMIC DNA]</scope>
    <source>
        <strain evidence="15">Heshi-B3</strain>
    </source>
</reference>
<reference evidence="14 15" key="2">
    <citation type="journal article" date="2016" name="Genome Announc.">
        <title>Draft Genome Sequence of Oceanobacillus picturae Heshi-B3, Isolated from Fermented Rice Bran in a Traditional Japanese Seafood Dish.</title>
        <authorList>
            <person name="Akuzawa S."/>
            <person name="Nagaoka J."/>
            <person name="Kanekatsu M."/>
            <person name="Kanesaki Y."/>
            <person name="Suzuki T."/>
        </authorList>
    </citation>
    <scope>NUCLEOTIDE SEQUENCE [LARGE SCALE GENOMIC DNA]</scope>
    <source>
        <strain evidence="14 15">Heshi-B3</strain>
    </source>
</reference>
<feature type="domain" description="Membrane insertase YidC/Oxa/ALB C-terminal" evidence="13">
    <location>
        <begin position="62"/>
        <end position="251"/>
    </location>
</feature>
<feature type="transmembrane region" description="Helical" evidence="12">
    <location>
        <begin position="212"/>
        <end position="228"/>
    </location>
</feature>
<dbReference type="PRINTS" id="PR00701">
    <property type="entry name" value="60KDINNERMP"/>
</dbReference>
<keyword evidence="9" id="KW-0564">Palmitate</keyword>
<feature type="transmembrane region" description="Helical" evidence="12">
    <location>
        <begin position="62"/>
        <end position="82"/>
    </location>
</feature>
<dbReference type="InterPro" id="IPR047196">
    <property type="entry name" value="YidC_ALB_C"/>
</dbReference>
<evidence type="ECO:0000256" key="6">
    <source>
        <dbReference type="ARBA" id="ARBA00022927"/>
    </source>
</evidence>
<evidence type="ECO:0000256" key="7">
    <source>
        <dbReference type="ARBA" id="ARBA00022989"/>
    </source>
</evidence>
<comment type="function">
    <text evidence="12">Required for the insertion and/or proper folding and/or complex formation of integral membrane proteins into the membrane. Involved in integration of membrane proteins that insert both dependently and independently of the Sec translocase complex, as well as at least some lipoproteins.</text>
</comment>
<keyword evidence="11 12" id="KW-0449">Lipoprotein</keyword>
<evidence type="ECO:0000313" key="14">
    <source>
        <dbReference type="EMBL" id="GAQ17628.1"/>
    </source>
</evidence>
<comment type="caution">
    <text evidence="14">The sequence shown here is derived from an EMBL/GenBank/DDBJ whole genome shotgun (WGS) entry which is preliminary data.</text>
</comment>
<dbReference type="OrthoDB" id="9780552at2"/>
<evidence type="ECO:0000256" key="2">
    <source>
        <dbReference type="ARBA" id="ARBA00022448"/>
    </source>
</evidence>
<keyword evidence="10 12" id="KW-0143">Chaperone</keyword>
<evidence type="ECO:0000256" key="1">
    <source>
        <dbReference type="ARBA" id="ARBA00004651"/>
    </source>
</evidence>
<keyword evidence="3 12" id="KW-1003">Cell membrane</keyword>
<dbReference type="CDD" id="cd20070">
    <property type="entry name" value="5TM_YidC_Alb3"/>
    <property type="match status" value="1"/>
</dbReference>
<dbReference type="Proteomes" id="UP000052946">
    <property type="component" value="Unassembled WGS sequence"/>
</dbReference>
<dbReference type="EMBL" id="BBXV01000017">
    <property type="protein sequence ID" value="GAQ17628.1"/>
    <property type="molecule type" value="Genomic_DNA"/>
</dbReference>
<accession>A0A0U9HF56</accession>
<proteinExistence type="inferred from homology"/>
<dbReference type="HAMAP" id="MF_01811">
    <property type="entry name" value="YidC_type2"/>
    <property type="match status" value="1"/>
</dbReference>
<dbReference type="GO" id="GO:0032977">
    <property type="term" value="F:membrane insertase activity"/>
    <property type="evidence" value="ECO:0007669"/>
    <property type="project" value="InterPro"/>
</dbReference>
<feature type="transmembrane region" description="Helical" evidence="12">
    <location>
        <begin position="137"/>
        <end position="160"/>
    </location>
</feature>
<dbReference type="GO" id="GO:0051205">
    <property type="term" value="P:protein insertion into membrane"/>
    <property type="evidence" value="ECO:0007669"/>
    <property type="project" value="TreeGrafter"/>
</dbReference>
<evidence type="ECO:0000256" key="10">
    <source>
        <dbReference type="ARBA" id="ARBA00023186"/>
    </source>
</evidence>